<proteinExistence type="predicted"/>
<dbReference type="Proteomes" id="UP000276133">
    <property type="component" value="Unassembled WGS sequence"/>
</dbReference>
<evidence type="ECO:0000313" key="1">
    <source>
        <dbReference type="EMBL" id="RNA31825.1"/>
    </source>
</evidence>
<gene>
    <name evidence="1" type="ORF">BpHYR1_039645</name>
</gene>
<protein>
    <submittedName>
        <fullName evidence="1">Uncharacterized protein</fullName>
    </submittedName>
</protein>
<name>A0A3M7S834_BRAPC</name>
<comment type="caution">
    <text evidence="1">The sequence shown here is derived from an EMBL/GenBank/DDBJ whole genome shotgun (WGS) entry which is preliminary data.</text>
</comment>
<evidence type="ECO:0000313" key="2">
    <source>
        <dbReference type="Proteomes" id="UP000276133"/>
    </source>
</evidence>
<dbReference type="EMBL" id="REGN01001893">
    <property type="protein sequence ID" value="RNA31825.1"/>
    <property type="molecule type" value="Genomic_DNA"/>
</dbReference>
<organism evidence="1 2">
    <name type="scientific">Brachionus plicatilis</name>
    <name type="common">Marine rotifer</name>
    <name type="synonym">Brachionus muelleri</name>
    <dbReference type="NCBI Taxonomy" id="10195"/>
    <lineage>
        <taxon>Eukaryota</taxon>
        <taxon>Metazoa</taxon>
        <taxon>Spiralia</taxon>
        <taxon>Gnathifera</taxon>
        <taxon>Rotifera</taxon>
        <taxon>Eurotatoria</taxon>
        <taxon>Monogononta</taxon>
        <taxon>Pseudotrocha</taxon>
        <taxon>Ploima</taxon>
        <taxon>Brachionidae</taxon>
        <taxon>Brachionus</taxon>
    </lineage>
</organism>
<sequence length="140" mass="16770">MIKTELILDQICGQDSCGLLFQFHPQKIHRKRGNNSITPGYTKLSAFPTFYLRANHRTTEKNSQHHLNKIKKILTQNRNKKKFKIHNLMIQIIISSRNRYRSLMKQKETIKKVQFYYLVTKKERKRILTADTEMISRYCL</sequence>
<accession>A0A3M7S834</accession>
<reference evidence="1 2" key="1">
    <citation type="journal article" date="2018" name="Sci. Rep.">
        <title>Genomic signatures of local adaptation to the degree of environmental predictability in rotifers.</title>
        <authorList>
            <person name="Franch-Gras L."/>
            <person name="Hahn C."/>
            <person name="Garcia-Roger E.M."/>
            <person name="Carmona M.J."/>
            <person name="Serra M."/>
            <person name="Gomez A."/>
        </authorList>
    </citation>
    <scope>NUCLEOTIDE SEQUENCE [LARGE SCALE GENOMIC DNA]</scope>
    <source>
        <strain evidence="1">HYR1</strain>
    </source>
</reference>
<dbReference type="AlphaFoldDB" id="A0A3M7S834"/>
<keyword evidence="2" id="KW-1185">Reference proteome</keyword>